<dbReference type="Pfam" id="PF01255">
    <property type="entry name" value="Prenyltransf"/>
    <property type="match status" value="1"/>
</dbReference>
<organism evidence="2 3">
    <name type="scientific">Populus euphratica</name>
    <name type="common">Euphrates poplar</name>
    <dbReference type="NCBI Taxonomy" id="75702"/>
    <lineage>
        <taxon>Eukaryota</taxon>
        <taxon>Viridiplantae</taxon>
        <taxon>Streptophyta</taxon>
        <taxon>Embryophyta</taxon>
        <taxon>Tracheophyta</taxon>
        <taxon>Spermatophyta</taxon>
        <taxon>Magnoliopsida</taxon>
        <taxon>eudicotyledons</taxon>
        <taxon>Gunneridae</taxon>
        <taxon>Pentapetalae</taxon>
        <taxon>rosids</taxon>
        <taxon>fabids</taxon>
        <taxon>Malpighiales</taxon>
        <taxon>Salicaceae</taxon>
        <taxon>Saliceae</taxon>
        <taxon>Populus</taxon>
    </lineage>
</organism>
<dbReference type="Proteomes" id="UP000694918">
    <property type="component" value="Unplaced"/>
</dbReference>
<dbReference type="SUPFAM" id="SSF64005">
    <property type="entry name" value="Undecaprenyl diphosphate synthase"/>
    <property type="match status" value="1"/>
</dbReference>
<evidence type="ECO:0000256" key="1">
    <source>
        <dbReference type="ARBA" id="ARBA00022679"/>
    </source>
</evidence>
<dbReference type="AlphaFoldDB" id="A0AAJ6UHS3"/>
<dbReference type="KEGG" id="peu:105128917"/>
<dbReference type="InterPro" id="IPR036424">
    <property type="entry name" value="UPP_synth-like_sf"/>
</dbReference>
<name>A0AAJ6UHS3_POPEU</name>
<dbReference type="GO" id="GO:0045547">
    <property type="term" value="F:ditrans,polycis-polyprenyl diphosphate synthase [(2E,6E)-farnesyl diphosphate specific] activity"/>
    <property type="evidence" value="ECO:0007669"/>
    <property type="project" value="TreeGrafter"/>
</dbReference>
<dbReference type="Gene3D" id="3.40.1180.10">
    <property type="entry name" value="Decaprenyl diphosphate synthase-like"/>
    <property type="match status" value="2"/>
</dbReference>
<dbReference type="RefSeq" id="XP_011029075.1">
    <property type="nucleotide sequence ID" value="XM_011030773.1"/>
</dbReference>
<evidence type="ECO:0000313" key="3">
    <source>
        <dbReference type="RefSeq" id="XP_011029075.1"/>
    </source>
</evidence>
<dbReference type="GO" id="GO:0016094">
    <property type="term" value="P:polyprenol biosynthetic process"/>
    <property type="evidence" value="ECO:0007669"/>
    <property type="project" value="TreeGrafter"/>
</dbReference>
<dbReference type="InterPro" id="IPR001441">
    <property type="entry name" value="UPP_synth-like"/>
</dbReference>
<dbReference type="PANTHER" id="PTHR10291:SF18">
    <property type="entry name" value="DEHYDRODOLICHYL DIPHOSPHATE SYNTHASE CPT3"/>
    <property type="match status" value="1"/>
</dbReference>
<dbReference type="GO" id="GO:0005783">
    <property type="term" value="C:endoplasmic reticulum"/>
    <property type="evidence" value="ECO:0007669"/>
    <property type="project" value="TreeGrafter"/>
</dbReference>
<proteinExistence type="predicted"/>
<dbReference type="GeneID" id="105128917"/>
<gene>
    <name evidence="3" type="primary">LOC105128917</name>
</gene>
<reference evidence="3" key="1">
    <citation type="submission" date="2025-08" db="UniProtKB">
        <authorList>
            <consortium name="RefSeq"/>
        </authorList>
    </citation>
    <scope>IDENTIFICATION</scope>
</reference>
<accession>A0AAJ6UHS3</accession>
<dbReference type="PANTHER" id="PTHR10291">
    <property type="entry name" value="DEHYDRODOLICHYL DIPHOSPHATE SYNTHASE FAMILY MEMBER"/>
    <property type="match status" value="1"/>
</dbReference>
<protein>
    <submittedName>
        <fullName evidence="3">Dehydrodolichyl diphosphate synthase 8-like</fullName>
    </submittedName>
</protein>
<keyword evidence="1" id="KW-0808">Transferase</keyword>
<evidence type="ECO:0000313" key="2">
    <source>
        <dbReference type="Proteomes" id="UP000694918"/>
    </source>
</evidence>
<sequence length="160" mass="17569">MKNVSKDKAIEILGKLVSFLRESMIHIISVGPMPNHIAFIMDGNRRLAAENAMLATAHNSKLFLTVCIACTSTDVIVHAVQESCREKGGGIIVLNESGEPEENEKNDGESFVEVTDVDKNMYMATAPEPDILIRTSGDTRLSYFLLGRLHALVFSFCLLA</sequence>
<keyword evidence="2" id="KW-1185">Reference proteome</keyword>